<protein>
    <submittedName>
        <fullName evidence="15">Type II secretion system protein GspD</fullName>
    </submittedName>
</protein>
<feature type="compositionally biased region" description="Low complexity" evidence="11">
    <location>
        <begin position="27"/>
        <end position="37"/>
    </location>
</feature>
<evidence type="ECO:0000256" key="1">
    <source>
        <dbReference type="ARBA" id="ARBA00004442"/>
    </source>
</evidence>
<evidence type="ECO:0000256" key="9">
    <source>
        <dbReference type="ARBA" id="ARBA00023237"/>
    </source>
</evidence>
<keyword evidence="6" id="KW-0732">Signal</keyword>
<dbReference type="InterPro" id="IPR049371">
    <property type="entry name" value="GspD-like_N0"/>
</dbReference>
<evidence type="ECO:0000256" key="5">
    <source>
        <dbReference type="ARBA" id="ARBA00022692"/>
    </source>
</evidence>
<keyword evidence="4" id="KW-1134">Transmembrane beta strand</keyword>
<dbReference type="InterPro" id="IPR038591">
    <property type="entry name" value="NolW-like_sf"/>
</dbReference>
<dbReference type="Pfam" id="PF00263">
    <property type="entry name" value="Secretin"/>
    <property type="match status" value="1"/>
</dbReference>
<evidence type="ECO:0000313" key="16">
    <source>
        <dbReference type="Proteomes" id="UP000290958"/>
    </source>
</evidence>
<feature type="compositionally biased region" description="Low complexity" evidence="11">
    <location>
        <begin position="402"/>
        <end position="423"/>
    </location>
</feature>
<dbReference type="InterPro" id="IPR004846">
    <property type="entry name" value="T2SS/T3SS_dom"/>
</dbReference>
<evidence type="ECO:0000259" key="12">
    <source>
        <dbReference type="Pfam" id="PF00263"/>
    </source>
</evidence>
<keyword evidence="16" id="KW-1185">Reference proteome</keyword>
<dbReference type="InterPro" id="IPR005644">
    <property type="entry name" value="NolW-like"/>
</dbReference>
<evidence type="ECO:0000313" key="15">
    <source>
        <dbReference type="EMBL" id="RXR29890.1"/>
    </source>
</evidence>
<reference evidence="16" key="1">
    <citation type="submission" date="2019-01" db="EMBL/GenBank/DDBJ databases">
        <title>Cytophagaceae bacterium strain CAR-16.</title>
        <authorList>
            <person name="Chen W.-M."/>
        </authorList>
    </citation>
    <scope>NUCLEOTIDE SEQUENCE [LARGE SCALE GENOMIC DNA]</scope>
    <source>
        <strain evidence="16">CHR27</strain>
    </source>
</reference>
<feature type="region of interest" description="Disordered" evidence="11">
    <location>
        <begin position="395"/>
        <end position="434"/>
    </location>
</feature>
<dbReference type="NCBIfam" id="TIGR02517">
    <property type="entry name" value="type_II_gspD"/>
    <property type="match status" value="1"/>
</dbReference>
<dbReference type="InterPro" id="IPR004845">
    <property type="entry name" value="T2SS_GspD_CS"/>
</dbReference>
<dbReference type="InterPro" id="IPR013356">
    <property type="entry name" value="T2SS_GspD"/>
</dbReference>
<evidence type="ECO:0000259" key="13">
    <source>
        <dbReference type="Pfam" id="PF03958"/>
    </source>
</evidence>
<keyword evidence="9" id="KW-0998">Cell outer membrane</keyword>
<name>A0A4Q1KKI4_9SPHN</name>
<evidence type="ECO:0000256" key="8">
    <source>
        <dbReference type="ARBA" id="ARBA00023136"/>
    </source>
</evidence>
<dbReference type="Proteomes" id="UP000290958">
    <property type="component" value="Unassembled WGS sequence"/>
</dbReference>
<evidence type="ECO:0000256" key="4">
    <source>
        <dbReference type="ARBA" id="ARBA00022452"/>
    </source>
</evidence>
<dbReference type="InterPro" id="IPR050810">
    <property type="entry name" value="Bact_Secretion_Sys_Channel"/>
</dbReference>
<evidence type="ECO:0000256" key="10">
    <source>
        <dbReference type="RuleBase" id="RU004004"/>
    </source>
</evidence>
<dbReference type="GO" id="GO:0015627">
    <property type="term" value="C:type II protein secretion system complex"/>
    <property type="evidence" value="ECO:0007669"/>
    <property type="project" value="InterPro"/>
</dbReference>
<comment type="similarity">
    <text evidence="2">Belongs to the bacterial secretin family. GSP D subfamily.</text>
</comment>
<keyword evidence="5" id="KW-0812">Transmembrane</keyword>
<keyword evidence="3 10" id="KW-0813">Transport</keyword>
<dbReference type="Gene3D" id="3.55.50.30">
    <property type="match status" value="1"/>
</dbReference>
<comment type="subcellular location">
    <subcellularLocation>
        <location evidence="1 10">Cell outer membrane</location>
    </subcellularLocation>
</comment>
<gene>
    <name evidence="15" type="primary">gspD</name>
    <name evidence="15" type="ORF">EQG66_04960</name>
</gene>
<dbReference type="EMBL" id="SBKP01000003">
    <property type="protein sequence ID" value="RXR29890.1"/>
    <property type="molecule type" value="Genomic_DNA"/>
</dbReference>
<keyword evidence="8" id="KW-0472">Membrane</keyword>
<dbReference type="InterPro" id="IPR001775">
    <property type="entry name" value="GspD/PilQ"/>
</dbReference>
<evidence type="ECO:0000256" key="2">
    <source>
        <dbReference type="ARBA" id="ARBA00006980"/>
    </source>
</evidence>
<evidence type="ECO:0000256" key="3">
    <source>
        <dbReference type="ARBA" id="ARBA00022448"/>
    </source>
</evidence>
<evidence type="ECO:0000256" key="11">
    <source>
        <dbReference type="SAM" id="MobiDB-lite"/>
    </source>
</evidence>
<dbReference type="AlphaFoldDB" id="A0A4Q1KKI4"/>
<accession>A0A4Q1KKI4</accession>
<comment type="caution">
    <text evidence="15">The sequence shown here is derived from an EMBL/GenBank/DDBJ whole genome shotgun (WGS) entry which is preliminary data.</text>
</comment>
<proteinExistence type="inferred from homology"/>
<dbReference type="Pfam" id="PF21305">
    <property type="entry name" value="type_II_gspD_N0"/>
    <property type="match status" value="1"/>
</dbReference>
<keyword evidence="7" id="KW-0653">Protein transport</keyword>
<dbReference type="PRINTS" id="PR00811">
    <property type="entry name" value="BCTERIALGSPD"/>
</dbReference>
<dbReference type="PRINTS" id="PR01032">
    <property type="entry name" value="PHAGEIV"/>
</dbReference>
<dbReference type="PANTHER" id="PTHR30332:SF25">
    <property type="entry name" value="SECRETIN XPSD"/>
    <property type="match status" value="1"/>
</dbReference>
<dbReference type="GO" id="GO:0015628">
    <property type="term" value="P:protein secretion by the type II secretion system"/>
    <property type="evidence" value="ECO:0007669"/>
    <property type="project" value="InterPro"/>
</dbReference>
<dbReference type="PANTHER" id="PTHR30332">
    <property type="entry name" value="PROBABLE GENERAL SECRETION PATHWAY PROTEIN D"/>
    <property type="match status" value="1"/>
</dbReference>
<dbReference type="PROSITE" id="PS00875">
    <property type="entry name" value="T2SP_D"/>
    <property type="match status" value="1"/>
</dbReference>
<dbReference type="OrthoDB" id="9775455at2"/>
<feature type="region of interest" description="Disordered" evidence="11">
    <location>
        <begin position="27"/>
        <end position="51"/>
    </location>
</feature>
<dbReference type="GO" id="GO:0009279">
    <property type="term" value="C:cell outer membrane"/>
    <property type="evidence" value="ECO:0007669"/>
    <property type="project" value="UniProtKB-SubCell"/>
</dbReference>
<sequence length="741" mass="78706">MGPSVRWAWAEAIRAGGWRDFRPRAPPSCAAARNASSTMEAPRPPLSVPAAMKTKKPKKNEVAMHPVTHKNLLLAGLCAPLLLSACQEKRIEPLPPVESRPLSHDEADGLLNGPSASATIVPGQQAAPVVPRSAQIAPRSGDITLNFPNADVRVAAKAILGDMLRLEYAVDPSVTGTVSVVTASAVARSSVLEVFERALRAANLALVPQGRGFQITAATSPGAVGTIAPGATGYGTEIITLKFVNAEELKRLLDSLLPGTVASIDPGRNMLVIAGTTGQRTAVRDILAQFDVNWLRNMSFALYVPQRTDSRLIAPELDKLINDPSAPTRGLVRIIGMEKLNGILAISAQPQYLDDVKRWVEILDREGENNERRLFVYPVQNGRARDLAKTLNTAFGSGSGSGDSAPPADPFAADPAATAAGPSQPAGTLAKTPASQKASGANGLAISISADETNNAILVYGTPRDYAVVEEALRKLDILPFQVMIEAAITEVSLTDNLKYGVQWNFQSGNSEAILSEGTTSALTRTFPGFSYFYSNNSDISATLNALEKRTNIKVISAPKLLVLNNQTAALQVGDQVPISTQSATNLNSNNGSVVNSVEYRDTGVILKVTPRVNASGLVLLDIAQEVSDVATNQTSGIDSPTISTRRISTSIAVQDGQVIALGGLFRNSKTLGKNGLPVVSRIPVLGALFGSHNNIDNRTELLIILKPHVLRTLDDGRAVTEELRAKLRTLEPFRSKGIIP</sequence>
<evidence type="ECO:0000256" key="7">
    <source>
        <dbReference type="ARBA" id="ARBA00022927"/>
    </source>
</evidence>
<feature type="domain" description="NolW-like" evidence="13">
    <location>
        <begin position="375"/>
        <end position="479"/>
    </location>
</feature>
<evidence type="ECO:0000256" key="6">
    <source>
        <dbReference type="ARBA" id="ARBA00022729"/>
    </source>
</evidence>
<evidence type="ECO:0000259" key="14">
    <source>
        <dbReference type="Pfam" id="PF21305"/>
    </source>
</evidence>
<feature type="domain" description="GspD-like N0" evidence="14">
    <location>
        <begin position="145"/>
        <end position="212"/>
    </location>
</feature>
<dbReference type="Gene3D" id="3.30.1370.120">
    <property type="match status" value="2"/>
</dbReference>
<feature type="domain" description="Type II/III secretion system secretin-like" evidence="12">
    <location>
        <begin position="546"/>
        <end position="712"/>
    </location>
</feature>
<organism evidence="15 16">
    <name type="scientific">Sphingobium fluviale</name>
    <dbReference type="NCBI Taxonomy" id="2506423"/>
    <lineage>
        <taxon>Bacteria</taxon>
        <taxon>Pseudomonadati</taxon>
        <taxon>Pseudomonadota</taxon>
        <taxon>Alphaproteobacteria</taxon>
        <taxon>Sphingomonadales</taxon>
        <taxon>Sphingomonadaceae</taxon>
        <taxon>Sphingobium</taxon>
    </lineage>
</organism>
<feature type="domain" description="NolW-like" evidence="13">
    <location>
        <begin position="236"/>
        <end position="294"/>
    </location>
</feature>
<dbReference type="Pfam" id="PF03958">
    <property type="entry name" value="Secretin_N"/>
    <property type="match status" value="2"/>
</dbReference>